<accession>A0A1I7G1K7</accession>
<evidence type="ECO:0000313" key="2">
    <source>
        <dbReference type="Proteomes" id="UP000199138"/>
    </source>
</evidence>
<name>A0A1I7G1K7_9FLAO</name>
<dbReference type="EMBL" id="FPBK01000003">
    <property type="protein sequence ID" value="SFU42348.1"/>
    <property type="molecule type" value="Genomic_DNA"/>
</dbReference>
<dbReference type="PANTHER" id="PTHR30619:SF1">
    <property type="entry name" value="RECOMBINATION PROTEIN 2"/>
    <property type="match status" value="1"/>
</dbReference>
<reference evidence="1 2" key="1">
    <citation type="submission" date="2016-10" db="EMBL/GenBank/DDBJ databases">
        <authorList>
            <person name="de Groot N.N."/>
        </authorList>
    </citation>
    <scope>NUCLEOTIDE SEQUENCE [LARGE SCALE GENOMIC DNA]</scope>
    <source>
        <strain evidence="1 2">CGMCC 1.12333</strain>
    </source>
</reference>
<dbReference type="STRING" id="1224947.SAMN05216480_10365"/>
<protein>
    <recommendedName>
        <fullName evidence="3">Metal-dependent hydrolase, beta-lactamase superfamily II</fullName>
    </recommendedName>
</protein>
<keyword evidence="2" id="KW-1185">Reference proteome</keyword>
<proteinExistence type="predicted"/>
<dbReference type="InterPro" id="IPR036866">
    <property type="entry name" value="RibonucZ/Hydroxyglut_hydro"/>
</dbReference>
<organism evidence="1 2">
    <name type="scientific">Pustulibacterium marinum</name>
    <dbReference type="NCBI Taxonomy" id="1224947"/>
    <lineage>
        <taxon>Bacteria</taxon>
        <taxon>Pseudomonadati</taxon>
        <taxon>Bacteroidota</taxon>
        <taxon>Flavobacteriia</taxon>
        <taxon>Flavobacteriales</taxon>
        <taxon>Flavobacteriaceae</taxon>
        <taxon>Pustulibacterium</taxon>
    </lineage>
</organism>
<dbReference type="Proteomes" id="UP000199138">
    <property type="component" value="Unassembled WGS sequence"/>
</dbReference>
<sequence length="317" mass="36556">MLKVHHLNVGHGDTIVIEFLDTKRLMVIDMNRSSEFDNDTKQELINESLSRLDSIDQLRYSLGMFDAENLLEKAGIKKSLTDPIQYINDLGYSSVFRFVQTHPHADHFTGMNELFEQKSVANIWCVKNNFTLDESKLSRKQKADWKLLKKFRDSNSNPVDDVTVIRPFAGDKRQYLNEDNITVLSPTPELVKLAQDKDNKNIMSYVLLIKYGGHKFIFGGDAEKETWEYIVENYEDEIKNVTVLDASHHGRKSGYYQPAVKLMNPEFTIVSVGKKPSTDASNSYRQYSRNVWSTRYKGNIKFEINSDGTGNFEHQYS</sequence>
<evidence type="ECO:0000313" key="1">
    <source>
        <dbReference type="EMBL" id="SFU42348.1"/>
    </source>
</evidence>
<evidence type="ECO:0008006" key="3">
    <source>
        <dbReference type="Google" id="ProtNLM"/>
    </source>
</evidence>
<dbReference type="Gene3D" id="3.60.15.10">
    <property type="entry name" value="Ribonuclease Z/Hydroxyacylglutathione hydrolase-like"/>
    <property type="match status" value="1"/>
</dbReference>
<gene>
    <name evidence="1" type="ORF">SAMN05216480_10365</name>
</gene>
<dbReference type="SUPFAM" id="SSF56281">
    <property type="entry name" value="Metallo-hydrolase/oxidoreductase"/>
    <property type="match status" value="1"/>
</dbReference>
<dbReference type="PANTHER" id="PTHR30619">
    <property type="entry name" value="DNA INTERNALIZATION/COMPETENCE PROTEIN COMEC/REC2"/>
    <property type="match status" value="1"/>
</dbReference>
<dbReference type="AlphaFoldDB" id="A0A1I7G1K7"/>
<dbReference type="InterPro" id="IPR052159">
    <property type="entry name" value="Competence_DNA_uptake"/>
</dbReference>